<evidence type="ECO:0000313" key="3">
    <source>
        <dbReference type="Proteomes" id="UP000660262"/>
    </source>
</evidence>
<evidence type="ECO:0000313" key="2">
    <source>
        <dbReference type="EMBL" id="GHP08422.1"/>
    </source>
</evidence>
<dbReference type="Proteomes" id="UP000660262">
    <property type="component" value="Unassembled WGS sequence"/>
</dbReference>
<reference evidence="2" key="1">
    <citation type="submission" date="2020-10" db="EMBL/GenBank/DDBJ databases">
        <title>Unveiling of a novel bifunctional photoreceptor, Dualchrome1, isolated from a cosmopolitan green alga.</title>
        <authorList>
            <person name="Suzuki S."/>
            <person name="Kawachi M."/>
        </authorList>
    </citation>
    <scope>NUCLEOTIDE SEQUENCE</scope>
    <source>
        <strain evidence="2">NIES 2893</strain>
    </source>
</reference>
<sequence>MATFVRVTLSSPCGGPSRTPPAGRRTVSHPRRLSFAVKSTSYSSGDFTLRARIGTLNADWDPTKNERTSDETEFRTDGNSQDVAGTTPQPTQAAATLYLATCDVPRAGDGIPTGAPVLLKEHNLKVATIPFATEELAYERIASVGGGGGAVRYLGSFANGATKRVCVLCYPGGSRTLMTLASWPTLARNAAAIPGARWLELGRAALGMRTEASLYTRSLVRQAIFALASLHAAGVQHGRIDAACIGLSHTNVADYGKLQVELLHLDGAIIAEIDVGASLDDRTAALPPALRANDARELGLSLLAAVFAAFDPAGDDGAAAKSAEAVRRLAEGPFAPTVLGGWRRPSADAPAPWDELRSYIENEARWERPAALLEADDSKLWTQIGGLLHGEPDVRNLL</sequence>
<proteinExistence type="predicted"/>
<evidence type="ECO:0000256" key="1">
    <source>
        <dbReference type="SAM" id="MobiDB-lite"/>
    </source>
</evidence>
<feature type="region of interest" description="Disordered" evidence="1">
    <location>
        <begin position="8"/>
        <end position="28"/>
    </location>
</feature>
<dbReference type="EMBL" id="BNJQ01000020">
    <property type="protein sequence ID" value="GHP08422.1"/>
    <property type="molecule type" value="Genomic_DNA"/>
</dbReference>
<gene>
    <name evidence="2" type="ORF">PPROV_000716100</name>
</gene>
<feature type="compositionally biased region" description="Basic and acidic residues" evidence="1">
    <location>
        <begin position="61"/>
        <end position="76"/>
    </location>
</feature>
<accession>A0A830HNC2</accession>
<organism evidence="2 3">
    <name type="scientific">Pycnococcus provasolii</name>
    <dbReference type="NCBI Taxonomy" id="41880"/>
    <lineage>
        <taxon>Eukaryota</taxon>
        <taxon>Viridiplantae</taxon>
        <taxon>Chlorophyta</taxon>
        <taxon>Pseudoscourfieldiophyceae</taxon>
        <taxon>Pseudoscourfieldiales</taxon>
        <taxon>Pycnococcaceae</taxon>
        <taxon>Pycnococcus</taxon>
    </lineage>
</organism>
<name>A0A830HNC2_9CHLO</name>
<dbReference type="AlphaFoldDB" id="A0A830HNC2"/>
<comment type="caution">
    <text evidence="2">The sequence shown here is derived from an EMBL/GenBank/DDBJ whole genome shotgun (WGS) entry which is preliminary data.</text>
</comment>
<keyword evidence="3" id="KW-1185">Reference proteome</keyword>
<feature type="region of interest" description="Disordered" evidence="1">
    <location>
        <begin position="59"/>
        <end position="88"/>
    </location>
</feature>
<protein>
    <submittedName>
        <fullName evidence="2">Uncharacterized protein</fullName>
    </submittedName>
</protein>